<evidence type="ECO:0000313" key="3">
    <source>
        <dbReference type="Proteomes" id="UP000054721"/>
    </source>
</evidence>
<evidence type="ECO:0000256" key="1">
    <source>
        <dbReference type="SAM" id="SignalP"/>
    </source>
</evidence>
<accession>A0A0V1KPA2</accession>
<reference evidence="2 3" key="1">
    <citation type="submission" date="2015-05" db="EMBL/GenBank/DDBJ databases">
        <title>Evolution of Trichinella species and genotypes.</title>
        <authorList>
            <person name="Korhonen P.K."/>
            <person name="Edoardo P."/>
            <person name="Giuseppe L.R."/>
            <person name="Gasser R.B."/>
        </authorList>
    </citation>
    <scope>NUCLEOTIDE SEQUENCE [LARGE SCALE GENOMIC DNA]</scope>
    <source>
        <strain evidence="2">ISS10</strain>
    </source>
</reference>
<feature type="signal peptide" evidence="1">
    <location>
        <begin position="1"/>
        <end position="23"/>
    </location>
</feature>
<dbReference type="Proteomes" id="UP000054721">
    <property type="component" value="Unassembled WGS sequence"/>
</dbReference>
<sequence>MVQFGPTFHRVFLLVFDCAILLGRQDYVTLTLVLAAKSLSLEIKWNNLFGSEPGGLHLNEGYACCIAWARLFSFIDCVVVCHYTFGPVSMPPSSLSKLPVTAGLRKLRYALRSPPSMLITIIYLPHHRLSLTLFIKEQITPNKLRRQVLPLWNGVLKYSAIRGKIFPNSQTIYDGQQFTPQVHMKGKQLVVPTGYNLIRPIPAPTVTLSQQHHPSLVVKN</sequence>
<protein>
    <submittedName>
        <fullName evidence="2">Uncharacterized protein</fullName>
    </submittedName>
</protein>
<dbReference type="AlphaFoldDB" id="A0A0V1KPA2"/>
<feature type="chain" id="PRO_5006881123" evidence="1">
    <location>
        <begin position="24"/>
        <end position="220"/>
    </location>
</feature>
<dbReference type="EMBL" id="JYDW01000341">
    <property type="protein sequence ID" value="KRZ49039.1"/>
    <property type="molecule type" value="Genomic_DNA"/>
</dbReference>
<gene>
    <name evidence="2" type="ORF">T02_1706</name>
</gene>
<keyword evidence="3" id="KW-1185">Reference proteome</keyword>
<comment type="caution">
    <text evidence="2">The sequence shown here is derived from an EMBL/GenBank/DDBJ whole genome shotgun (WGS) entry which is preliminary data.</text>
</comment>
<name>A0A0V1KPA2_9BILA</name>
<dbReference type="OrthoDB" id="10627604at2759"/>
<evidence type="ECO:0000313" key="2">
    <source>
        <dbReference type="EMBL" id="KRZ49039.1"/>
    </source>
</evidence>
<organism evidence="2 3">
    <name type="scientific">Trichinella nativa</name>
    <dbReference type="NCBI Taxonomy" id="6335"/>
    <lineage>
        <taxon>Eukaryota</taxon>
        <taxon>Metazoa</taxon>
        <taxon>Ecdysozoa</taxon>
        <taxon>Nematoda</taxon>
        <taxon>Enoplea</taxon>
        <taxon>Dorylaimia</taxon>
        <taxon>Trichinellida</taxon>
        <taxon>Trichinellidae</taxon>
        <taxon>Trichinella</taxon>
    </lineage>
</organism>
<proteinExistence type="predicted"/>
<keyword evidence="1" id="KW-0732">Signal</keyword>